<dbReference type="Proteomes" id="UP000294028">
    <property type="component" value="Unassembled WGS sequence"/>
</dbReference>
<organism evidence="3 4">
    <name type="scientific">Halogeometricum borinquense</name>
    <dbReference type="NCBI Taxonomy" id="60847"/>
    <lineage>
        <taxon>Archaea</taxon>
        <taxon>Methanobacteriati</taxon>
        <taxon>Methanobacteriota</taxon>
        <taxon>Stenosarchaea group</taxon>
        <taxon>Halobacteria</taxon>
        <taxon>Halobacteriales</taxon>
        <taxon>Haloferacaceae</taxon>
        <taxon>Halogeometricum</taxon>
    </lineage>
</organism>
<dbReference type="InterPro" id="IPR050738">
    <property type="entry name" value="Sulfatase"/>
</dbReference>
<accession>A0A482TEU4</accession>
<protein>
    <recommendedName>
        <fullName evidence="2">Sulfatase N-terminal domain-containing protein</fullName>
    </recommendedName>
</protein>
<comment type="similarity">
    <text evidence="1">Belongs to the sulfatase family.</text>
</comment>
<dbReference type="InterPro" id="IPR017850">
    <property type="entry name" value="Alkaline_phosphatase_core_sf"/>
</dbReference>
<dbReference type="GO" id="GO:0004065">
    <property type="term" value="F:arylsulfatase activity"/>
    <property type="evidence" value="ECO:0007669"/>
    <property type="project" value="TreeGrafter"/>
</dbReference>
<evidence type="ECO:0000256" key="1">
    <source>
        <dbReference type="ARBA" id="ARBA00008779"/>
    </source>
</evidence>
<dbReference type="InterPro" id="IPR000917">
    <property type="entry name" value="Sulfatase_N"/>
</dbReference>
<sequence>MPRLSRTTNKRYEHRTYYLVYRVFSMNLERGTPFENVYIFVADALRYDKLPESVASRWPVVQTISGGVSSPSGFTTLITGRYPPHHGVYRFTSRLPDHVWTVFDAFPNTSFHRNRGSLENVLGITGSVEDADPTELEPPFVAIERDLVTHAPFGERPEDEDQRFDGNRAYFSERRSRSTIVSEYEHASERAVERLEQRMATLRERGLLDDTLVIFTADHGEILGEYGLMTHGSHVCPELVRVPTIFCTDEVTLDEQVISQADIVPTALSLAGRGGSTPVDISGLDLTENADRGRLMFAESRGIGYRHEWSAWDAEGGYIFTEDTVVDRLKWFYRQLGPSCSAPYSRHNLLEFLPVVFEGILEGHRRVGNPNFDKAQAESFCADVFAGEVNEQRREITDEGRERLERLGYLDEL</sequence>
<dbReference type="AlphaFoldDB" id="A0A482TEU4"/>
<evidence type="ECO:0000259" key="2">
    <source>
        <dbReference type="Pfam" id="PF00884"/>
    </source>
</evidence>
<proteinExistence type="inferred from homology"/>
<name>A0A482TEU4_9EURY</name>
<feature type="domain" description="Sulfatase N-terminal" evidence="2">
    <location>
        <begin position="149"/>
        <end position="272"/>
    </location>
</feature>
<dbReference type="SUPFAM" id="SSF53649">
    <property type="entry name" value="Alkaline phosphatase-like"/>
    <property type="match status" value="1"/>
</dbReference>
<dbReference type="Pfam" id="PF00884">
    <property type="entry name" value="Sulfatase"/>
    <property type="match status" value="1"/>
</dbReference>
<evidence type="ECO:0000313" key="4">
    <source>
        <dbReference type="Proteomes" id="UP000294028"/>
    </source>
</evidence>
<reference evidence="3 4" key="1">
    <citation type="submission" date="2018-12" db="EMBL/GenBank/DDBJ databases">
        <title>Genome analysis provides insights into bioremediation potentialities of Halogeometricum borinquense strain N11.</title>
        <authorList>
            <person name="Najjari A."/>
            <person name="Youssef N."/>
            <person name="Fhoula I."/>
            <person name="Ben Dhia O."/>
            <person name="Mahjoubi M."/>
            <person name="Ouzari H.I."/>
            <person name="Cherif A."/>
        </authorList>
    </citation>
    <scope>NUCLEOTIDE SEQUENCE [LARGE SCALE GENOMIC DNA]</scope>
    <source>
        <strain evidence="3 4">N11</strain>
    </source>
</reference>
<comment type="caution">
    <text evidence="3">The sequence shown here is derived from an EMBL/GenBank/DDBJ whole genome shotgun (WGS) entry which is preliminary data.</text>
</comment>
<dbReference type="Gene3D" id="3.40.720.10">
    <property type="entry name" value="Alkaline Phosphatase, subunit A"/>
    <property type="match status" value="2"/>
</dbReference>
<evidence type="ECO:0000313" key="3">
    <source>
        <dbReference type="EMBL" id="RYJ13708.1"/>
    </source>
</evidence>
<dbReference type="EMBL" id="RZHH01000002">
    <property type="protein sequence ID" value="RYJ13708.1"/>
    <property type="molecule type" value="Genomic_DNA"/>
</dbReference>
<dbReference type="PANTHER" id="PTHR42693:SF33">
    <property type="entry name" value="ARYLSULFATASE"/>
    <property type="match status" value="1"/>
</dbReference>
<gene>
    <name evidence="3" type="ORF">ELS19_06835</name>
</gene>
<dbReference type="PANTHER" id="PTHR42693">
    <property type="entry name" value="ARYLSULFATASE FAMILY MEMBER"/>
    <property type="match status" value="1"/>
</dbReference>